<dbReference type="EMBL" id="CP116967">
    <property type="protein sequence ID" value="WNM56711.1"/>
    <property type="molecule type" value="Genomic_DNA"/>
</dbReference>
<dbReference type="InterPro" id="IPR007197">
    <property type="entry name" value="rSAM"/>
</dbReference>
<evidence type="ECO:0000256" key="1">
    <source>
        <dbReference type="ARBA" id="ARBA00001966"/>
    </source>
</evidence>
<evidence type="ECO:0000256" key="2">
    <source>
        <dbReference type="ARBA" id="ARBA00022691"/>
    </source>
</evidence>
<dbReference type="RefSeq" id="WP_312640393.1">
    <property type="nucleotide sequence ID" value="NZ_CP116967.1"/>
</dbReference>
<evidence type="ECO:0000313" key="9">
    <source>
        <dbReference type="Proteomes" id="UP001302719"/>
    </source>
</evidence>
<dbReference type="SFLD" id="SFLDS00029">
    <property type="entry name" value="Radical_SAM"/>
    <property type="match status" value="1"/>
</dbReference>
<dbReference type="GO" id="GO:0046872">
    <property type="term" value="F:metal ion binding"/>
    <property type="evidence" value="ECO:0007669"/>
    <property type="project" value="UniProtKB-KW"/>
</dbReference>
<dbReference type="SUPFAM" id="SSF102114">
    <property type="entry name" value="Radical SAM enzymes"/>
    <property type="match status" value="1"/>
</dbReference>
<keyword evidence="3" id="KW-0479">Metal-binding</keyword>
<dbReference type="SMART" id="SM00729">
    <property type="entry name" value="Elp3"/>
    <property type="match status" value="1"/>
</dbReference>
<dbReference type="PROSITE" id="PS51332">
    <property type="entry name" value="B12_BINDING"/>
    <property type="match status" value="1"/>
</dbReference>
<dbReference type="GO" id="GO:0003824">
    <property type="term" value="F:catalytic activity"/>
    <property type="evidence" value="ECO:0007669"/>
    <property type="project" value="InterPro"/>
</dbReference>
<dbReference type="InterPro" id="IPR051198">
    <property type="entry name" value="BchE-like"/>
</dbReference>
<name>A0AA96GF96_9BACT</name>
<sequence>MSDLSVLLVIPPLTQLNTPYPSTAYLTGFLRSQGYRTHQADVGIEMVLALFSRGGLSRVFAELRKASIDELPGEARQMLSLERAYVETINPVISFLQGRNPTLASRICQGTFLPQGPRFSLGSSENQDGKHRAYHQADQAKHLATLYLEDLADLVQATITPHFALSRYAESIAMQANSYDRLEEALAQPLSLTDEWMVDALWRHVDRHQPGVVGFSVPFPGNLYGALRMGQQLRVKRPEIKVVLGGGYPNTELRRMRDPRLFEVVDFVTLDDGERPFLCLLEYLEGKRREPDLCRTFLRSGQNVVWQNGADEPDVSQVEVGTPTYDGLPLNQYISVLDTLNPMHRLWSDGHWNKLTVAHGCYWKQCTFCDVGLDYIGRYEVSPGEMLVDRIEALIAETGRCGFHFVDEAAPPAGLKNLALSLLEREVTISWWGNVRFEPAFTPDLCRLLAASGCIALSAGLEAACDRLLALVKKGITVDQTVRVVQACRDAEILVHAYLMYGIPSETIGETIESLERVRQLFAHDLIQSAFWHRFTTTAHSPIGLHPQAYGIHLIGPAFGGFAENDLVHGDDLASIPEWIGEGLRAALWHYKEGLELTRDVREWFPERVPKPKVKRTWVKQVLESEEREDHSRLERKFVWIGGQPDVDRGNGEQYKIILPNRTTDEEVRLKRGQGEWFLNLIERAVPVHQAGGHRYPIYKEVRAGFPFGGPKGFDKWWQSASAHKARTVGLLLV</sequence>
<dbReference type="GO" id="GO:0051536">
    <property type="term" value="F:iron-sulfur cluster binding"/>
    <property type="evidence" value="ECO:0007669"/>
    <property type="project" value="UniProtKB-KW"/>
</dbReference>
<comment type="cofactor">
    <cofactor evidence="1">
        <name>[4Fe-4S] cluster</name>
        <dbReference type="ChEBI" id="CHEBI:49883"/>
    </cofactor>
</comment>
<dbReference type="KEGG" id="nall:PP769_12055"/>
<evidence type="ECO:0000259" key="7">
    <source>
        <dbReference type="PROSITE" id="PS51918"/>
    </source>
</evidence>
<dbReference type="InterPro" id="IPR006158">
    <property type="entry name" value="Cobalamin-bd"/>
</dbReference>
<dbReference type="GO" id="GO:0031419">
    <property type="term" value="F:cobalamin binding"/>
    <property type="evidence" value="ECO:0007669"/>
    <property type="project" value="InterPro"/>
</dbReference>
<dbReference type="PROSITE" id="PS51918">
    <property type="entry name" value="RADICAL_SAM"/>
    <property type="match status" value="1"/>
</dbReference>
<dbReference type="Proteomes" id="UP001302719">
    <property type="component" value="Chromosome"/>
</dbReference>
<evidence type="ECO:0000313" key="8">
    <source>
        <dbReference type="EMBL" id="WNM56711.1"/>
    </source>
</evidence>
<reference evidence="8 9" key="1">
    <citation type="submission" date="2023-01" db="EMBL/GenBank/DDBJ databases">
        <title>Cultivation and genomic characterization of new, ubiquitous marine nitrite-oxidizing bacteria from the Nitrospirales.</title>
        <authorList>
            <person name="Mueller A.J."/>
            <person name="Daebeler A."/>
            <person name="Herbold C.W."/>
            <person name="Kirkegaard R.H."/>
            <person name="Daims H."/>
        </authorList>
    </citation>
    <scope>NUCLEOTIDE SEQUENCE [LARGE SCALE GENOMIC DNA]</scope>
    <source>
        <strain evidence="8 9">VA</strain>
    </source>
</reference>
<keyword evidence="4" id="KW-0408">Iron</keyword>
<keyword evidence="5" id="KW-0411">Iron-sulfur</keyword>
<dbReference type="PANTHER" id="PTHR43409">
    <property type="entry name" value="ANAEROBIC MAGNESIUM-PROTOPORPHYRIN IX MONOMETHYL ESTER CYCLASE-RELATED"/>
    <property type="match status" value="1"/>
</dbReference>
<evidence type="ECO:0000256" key="4">
    <source>
        <dbReference type="ARBA" id="ARBA00023004"/>
    </source>
</evidence>
<dbReference type="InterPro" id="IPR023404">
    <property type="entry name" value="rSAM_horseshoe"/>
</dbReference>
<evidence type="ECO:0000256" key="3">
    <source>
        <dbReference type="ARBA" id="ARBA00022723"/>
    </source>
</evidence>
<keyword evidence="2" id="KW-0949">S-adenosyl-L-methionine</keyword>
<dbReference type="AlphaFoldDB" id="A0AA96GF96"/>
<organism evidence="8 9">
    <name type="scientific">Candidatus Nitrospira allomarina</name>
    <dbReference type="NCBI Taxonomy" id="3020900"/>
    <lineage>
        <taxon>Bacteria</taxon>
        <taxon>Pseudomonadati</taxon>
        <taxon>Nitrospirota</taxon>
        <taxon>Nitrospiria</taxon>
        <taxon>Nitrospirales</taxon>
        <taxon>Nitrospiraceae</taxon>
        <taxon>Nitrospira</taxon>
    </lineage>
</organism>
<dbReference type="CDD" id="cd01335">
    <property type="entry name" value="Radical_SAM"/>
    <property type="match status" value="1"/>
</dbReference>
<dbReference type="Gene3D" id="3.80.30.20">
    <property type="entry name" value="tm_1862 like domain"/>
    <property type="match status" value="1"/>
</dbReference>
<keyword evidence="9" id="KW-1185">Reference proteome</keyword>
<protein>
    <submittedName>
        <fullName evidence="8">Radical SAM protein</fullName>
    </submittedName>
</protein>
<dbReference type="SFLD" id="SFLDG01082">
    <property type="entry name" value="B12-binding_domain_containing"/>
    <property type="match status" value="1"/>
</dbReference>
<dbReference type="Pfam" id="PF04055">
    <property type="entry name" value="Radical_SAM"/>
    <property type="match status" value="1"/>
</dbReference>
<evidence type="ECO:0000256" key="5">
    <source>
        <dbReference type="ARBA" id="ARBA00023014"/>
    </source>
</evidence>
<proteinExistence type="predicted"/>
<dbReference type="GO" id="GO:0005829">
    <property type="term" value="C:cytosol"/>
    <property type="evidence" value="ECO:0007669"/>
    <property type="project" value="TreeGrafter"/>
</dbReference>
<feature type="domain" description="B12-binding" evidence="6">
    <location>
        <begin position="151"/>
        <end position="291"/>
    </location>
</feature>
<dbReference type="PANTHER" id="PTHR43409:SF7">
    <property type="entry name" value="BLL1977 PROTEIN"/>
    <property type="match status" value="1"/>
</dbReference>
<feature type="domain" description="Radical SAM core" evidence="7">
    <location>
        <begin position="347"/>
        <end position="563"/>
    </location>
</feature>
<dbReference type="InterPro" id="IPR058240">
    <property type="entry name" value="rSAM_sf"/>
</dbReference>
<gene>
    <name evidence="8" type="ORF">PP769_12055</name>
</gene>
<accession>A0AA96GF96</accession>
<evidence type="ECO:0000259" key="6">
    <source>
        <dbReference type="PROSITE" id="PS51332"/>
    </source>
</evidence>
<dbReference type="InterPro" id="IPR006638">
    <property type="entry name" value="Elp3/MiaA/NifB-like_rSAM"/>
</dbReference>